<keyword evidence="3 4" id="KW-0443">Lipid metabolism</keyword>
<feature type="active site" description="Nucleophile" evidence="4">
    <location>
        <position position="97"/>
    </location>
</feature>
<protein>
    <submittedName>
        <fullName evidence="6">Patatin</fullName>
    </submittedName>
</protein>
<dbReference type="PANTHER" id="PTHR14226">
    <property type="entry name" value="NEUROPATHY TARGET ESTERASE/SWISS CHEESE D.MELANOGASTER"/>
    <property type="match status" value="1"/>
</dbReference>
<comment type="caution">
    <text evidence="4">Lacks conserved residue(s) required for the propagation of feature annotation.</text>
</comment>
<evidence type="ECO:0000313" key="6">
    <source>
        <dbReference type="EMBL" id="CAA6808517.1"/>
    </source>
</evidence>
<dbReference type="PANTHER" id="PTHR14226:SF78">
    <property type="entry name" value="SLR0060 PROTEIN"/>
    <property type="match status" value="1"/>
</dbReference>
<accession>A0A6S6SEV0</accession>
<gene>
    <name evidence="6" type="ORF">HELGO_WM12795</name>
</gene>
<dbReference type="GO" id="GO:0016042">
    <property type="term" value="P:lipid catabolic process"/>
    <property type="evidence" value="ECO:0007669"/>
    <property type="project" value="UniProtKB-UniRule"/>
</dbReference>
<dbReference type="AlphaFoldDB" id="A0A6S6SEV0"/>
<dbReference type="InterPro" id="IPR002641">
    <property type="entry name" value="PNPLA_dom"/>
</dbReference>
<evidence type="ECO:0000256" key="1">
    <source>
        <dbReference type="ARBA" id="ARBA00022801"/>
    </source>
</evidence>
<reference evidence="6" key="1">
    <citation type="submission" date="2020-01" db="EMBL/GenBank/DDBJ databases">
        <authorList>
            <person name="Meier V. D."/>
            <person name="Meier V D."/>
        </authorList>
    </citation>
    <scope>NUCLEOTIDE SEQUENCE</scope>
    <source>
        <strain evidence="6">HLG_WM_MAG_07</strain>
    </source>
</reference>
<dbReference type="InterPro" id="IPR050301">
    <property type="entry name" value="NTE"/>
</dbReference>
<dbReference type="InterPro" id="IPR016035">
    <property type="entry name" value="Acyl_Trfase/lysoPLipase"/>
</dbReference>
<dbReference type="PROSITE" id="PS51257">
    <property type="entry name" value="PROKAR_LIPOPROTEIN"/>
    <property type="match status" value="1"/>
</dbReference>
<feature type="short sequence motif" description="DGA/G" evidence="4">
    <location>
        <begin position="277"/>
        <end position="279"/>
    </location>
</feature>
<evidence type="ECO:0000256" key="2">
    <source>
        <dbReference type="ARBA" id="ARBA00022963"/>
    </source>
</evidence>
<evidence type="ECO:0000259" key="5">
    <source>
        <dbReference type="PROSITE" id="PS51635"/>
    </source>
</evidence>
<dbReference type="Pfam" id="PF01734">
    <property type="entry name" value="Patatin"/>
    <property type="match status" value="1"/>
</dbReference>
<name>A0A6S6SEV0_9GAMM</name>
<dbReference type="Gene3D" id="3.40.1090.10">
    <property type="entry name" value="Cytosolic phospholipase A2 catalytic domain"/>
    <property type="match status" value="1"/>
</dbReference>
<organism evidence="6">
    <name type="scientific">uncultured Thiotrichaceae bacterium</name>
    <dbReference type="NCBI Taxonomy" id="298394"/>
    <lineage>
        <taxon>Bacteria</taxon>
        <taxon>Pseudomonadati</taxon>
        <taxon>Pseudomonadota</taxon>
        <taxon>Gammaproteobacteria</taxon>
        <taxon>Thiotrichales</taxon>
        <taxon>Thiotrichaceae</taxon>
        <taxon>environmental samples</taxon>
    </lineage>
</organism>
<keyword evidence="2 4" id="KW-0442">Lipid degradation</keyword>
<dbReference type="EMBL" id="CACVAY010000037">
    <property type="protein sequence ID" value="CAA6808517.1"/>
    <property type="molecule type" value="Genomic_DNA"/>
</dbReference>
<proteinExistence type="predicted"/>
<feature type="domain" description="PNPLA" evidence="5">
    <location>
        <begin position="54"/>
        <end position="290"/>
    </location>
</feature>
<sequence length="454" mass="51166">MMNKSLLLGLSVFLTACSTLLPPLNHPAPKETIKINQAPLSERGRSDDLALILTFSGGGTRAAAFSYGVMQALREIQIGKKGDKSLLEEVDLISSVSGGSFTAAYYGLYGDKLFSRYEKDFLKRPVQSSLLKFWLLTPTNWIRLAPALYNRSDLAADYYSNTIFGRKTFADMRRDGPQIFINATDLGTGSGFSFTRDNFRWICSDLNKFPVGRAVAASSAVPVLFSPIAMKNYGGSCKPYPHQQKELSDSSMRVDAQAYGLRKYMDAERYKYLHLVDGGVVGNLGVRPLLHIIFEQKNNFWQVMKTFNMKKTRKVAFIVVNAADAIPPVIPLRRREPGTAETLSAVTTIQSTRYNEDTLDLLESLFPKWKKQIQEGRCREKSIAHCKDIEFYLAELNFKQLPKDQRDELALLETSLQLPPESIDKLIESGKQLLRQSPEFKRLLSDMKGQTKQR</sequence>
<evidence type="ECO:0000256" key="4">
    <source>
        <dbReference type="PROSITE-ProRule" id="PRU01161"/>
    </source>
</evidence>
<dbReference type="GO" id="GO:0016787">
    <property type="term" value="F:hydrolase activity"/>
    <property type="evidence" value="ECO:0007669"/>
    <property type="project" value="UniProtKB-UniRule"/>
</dbReference>
<keyword evidence="1 4" id="KW-0378">Hydrolase</keyword>
<dbReference type="PROSITE" id="PS51635">
    <property type="entry name" value="PNPLA"/>
    <property type="match status" value="1"/>
</dbReference>
<dbReference type="SUPFAM" id="SSF52151">
    <property type="entry name" value="FabD/lysophospholipase-like"/>
    <property type="match status" value="1"/>
</dbReference>
<evidence type="ECO:0000256" key="3">
    <source>
        <dbReference type="ARBA" id="ARBA00023098"/>
    </source>
</evidence>
<feature type="active site" description="Proton acceptor" evidence="4">
    <location>
        <position position="277"/>
    </location>
</feature>